<evidence type="ECO:0000313" key="2">
    <source>
        <dbReference type="EMBL" id="RKX68704.1"/>
    </source>
</evidence>
<proteinExistence type="predicted"/>
<evidence type="ECO:0000313" key="3">
    <source>
        <dbReference type="Proteomes" id="UP000268469"/>
    </source>
</evidence>
<name>A0A660SD40_UNCW3</name>
<dbReference type="PANTHER" id="PTHR32294">
    <property type="entry name" value="DNA POLYMERASE III SUBUNIT ALPHA"/>
    <property type="match status" value="1"/>
</dbReference>
<dbReference type="GO" id="GO:0008408">
    <property type="term" value="F:3'-5' exonuclease activity"/>
    <property type="evidence" value="ECO:0007669"/>
    <property type="project" value="InterPro"/>
</dbReference>
<evidence type="ECO:0000259" key="1">
    <source>
        <dbReference type="Pfam" id="PF14579"/>
    </source>
</evidence>
<dbReference type="Proteomes" id="UP000268469">
    <property type="component" value="Unassembled WGS sequence"/>
</dbReference>
<reference evidence="2 3" key="1">
    <citation type="submission" date="2018-06" db="EMBL/GenBank/DDBJ databases">
        <title>Extensive metabolic versatility and redundancy in microbially diverse, dynamic hydrothermal sediments.</title>
        <authorList>
            <person name="Dombrowski N."/>
            <person name="Teske A."/>
            <person name="Baker B.J."/>
        </authorList>
    </citation>
    <scope>NUCLEOTIDE SEQUENCE [LARGE SCALE GENOMIC DNA]</scope>
    <source>
        <strain evidence="2">B36_G15</strain>
    </source>
</reference>
<gene>
    <name evidence="2" type="ORF">DRP53_10190</name>
</gene>
<dbReference type="InterPro" id="IPR029460">
    <property type="entry name" value="DNAPol_HHH"/>
</dbReference>
<dbReference type="InterPro" id="IPR004805">
    <property type="entry name" value="DnaE2/DnaE/PolC"/>
</dbReference>
<dbReference type="Pfam" id="PF14579">
    <property type="entry name" value="HHH_6"/>
    <property type="match status" value="1"/>
</dbReference>
<dbReference type="AlphaFoldDB" id="A0A660SD40"/>
<protein>
    <recommendedName>
        <fullName evidence="1">DNA polymerase helix-hairpin-helix motif domain-containing protein</fullName>
    </recommendedName>
</protein>
<feature type="domain" description="DNA polymerase helix-hairpin-helix motif" evidence="1">
    <location>
        <begin position="14"/>
        <end position="94"/>
    </location>
</feature>
<sequence length="223" mass="24971">YPLIAYINEARRSGIEILGPDINQSRHTFSIEGGAIRCGLDEIRGLSQSTIERILAHRPFTTVEEFACGVRPRVDELINLINAGGLDSLPGSRGEKFLRAMAVMRCRSLPLLPPVIPRIPEERSYLKQWEILGFIPDRHPLEVVAPDRRMKIGDLKEGSTAGITGLILSRRLYRDLTFFTIDDETGILDVVFSGHPGLVGRIATFVGRYERGSLKVRLLRLIL</sequence>
<dbReference type="Gene3D" id="1.10.150.870">
    <property type="match status" value="1"/>
</dbReference>
<organism evidence="2 3">
    <name type="scientific">candidate division WOR-3 bacterium</name>
    <dbReference type="NCBI Taxonomy" id="2052148"/>
    <lineage>
        <taxon>Bacteria</taxon>
        <taxon>Bacteria division WOR-3</taxon>
    </lineage>
</organism>
<dbReference type="EMBL" id="QNBE01000137">
    <property type="protein sequence ID" value="RKX68704.1"/>
    <property type="molecule type" value="Genomic_DNA"/>
</dbReference>
<comment type="caution">
    <text evidence="2">The sequence shown here is derived from an EMBL/GenBank/DDBJ whole genome shotgun (WGS) entry which is preliminary data.</text>
</comment>
<dbReference type="GO" id="GO:0006260">
    <property type="term" value="P:DNA replication"/>
    <property type="evidence" value="ECO:0007669"/>
    <property type="project" value="InterPro"/>
</dbReference>
<feature type="non-terminal residue" evidence="2">
    <location>
        <position position="1"/>
    </location>
</feature>
<accession>A0A660SD40</accession>